<comment type="caution">
    <text evidence="10">The sequence shown here is derived from an EMBL/GenBank/DDBJ whole genome shotgun (WGS) entry which is preliminary data.</text>
</comment>
<feature type="compositionally biased region" description="Polar residues" evidence="8">
    <location>
        <begin position="27"/>
        <end position="37"/>
    </location>
</feature>
<evidence type="ECO:0000313" key="12">
    <source>
        <dbReference type="EMBL" id="ODR54787.1"/>
    </source>
</evidence>
<dbReference type="InterPro" id="IPR020094">
    <property type="entry name" value="TruA/RsuA/RluB/E/F_N"/>
</dbReference>
<keyword evidence="15" id="KW-1185">Reference proteome</keyword>
<evidence type="ECO:0000313" key="15">
    <source>
        <dbReference type="Proteomes" id="UP000094869"/>
    </source>
</evidence>
<reference evidence="10 13" key="1">
    <citation type="submission" date="2016-07" db="EMBL/GenBank/DDBJ databases">
        <title>Characterization of isolates of Eisenbergiella tayi derived from blood cultures, using whole genome sequencing.</title>
        <authorList>
            <person name="Burdz T."/>
            <person name="Wiebe D."/>
            <person name="Huynh C."/>
            <person name="Bernard K."/>
        </authorList>
    </citation>
    <scope>NUCLEOTIDE SEQUENCE [LARGE SCALE GENOMIC DNA]</scope>
    <source>
        <strain evidence="10 13">NML 110608</strain>
    </source>
</reference>
<evidence type="ECO:0000256" key="3">
    <source>
        <dbReference type="ARBA" id="ARBA00023235"/>
    </source>
</evidence>
<dbReference type="OrthoDB" id="9811823at2"/>
<evidence type="ECO:0000313" key="14">
    <source>
        <dbReference type="Proteomes" id="UP000094271"/>
    </source>
</evidence>
<evidence type="ECO:0000259" key="9">
    <source>
        <dbReference type="Pfam" id="PF01416"/>
    </source>
</evidence>
<accession>A0A1E3ACU1</accession>
<dbReference type="EMBL" id="MCGH01000002">
    <property type="protein sequence ID" value="ODM06317.1"/>
    <property type="molecule type" value="Genomic_DNA"/>
</dbReference>
<dbReference type="Gene3D" id="3.30.70.660">
    <property type="entry name" value="Pseudouridine synthase I, catalytic domain, C-terminal subdomain"/>
    <property type="match status" value="1"/>
</dbReference>
<dbReference type="InterPro" id="IPR020103">
    <property type="entry name" value="PsdUridine_synth_cat_dom_sf"/>
</dbReference>
<dbReference type="NCBIfam" id="TIGR00071">
    <property type="entry name" value="hisT_truA"/>
    <property type="match status" value="1"/>
</dbReference>
<dbReference type="HAMAP" id="MF_00171">
    <property type="entry name" value="TruA"/>
    <property type="match status" value="1"/>
</dbReference>
<feature type="domain" description="Pseudouridine synthase I TruA alpha/beta" evidence="9">
    <location>
        <begin position="9"/>
        <end position="113"/>
    </location>
</feature>
<name>A0A1E3ACU1_9FIRM</name>
<dbReference type="PANTHER" id="PTHR11142:SF0">
    <property type="entry name" value="TRNA PSEUDOURIDINE SYNTHASE-LIKE 1"/>
    <property type="match status" value="1"/>
</dbReference>
<sequence>MRNFKIVLQYEGTRYKGWQKQGKGEGDSSSSASPENTIQGKLERLLSRIAGKPVEIQGSGRTDAGVHAYGQVANFHMDTDDTPEALMEKINSYLPEDIGVISVEEVPERFHSRLNAKSKTYRYRVLNSAVPHIFERRYVYQVPEHLDMEAMRRAAILLTGSHDFKAFTSAKKGKKSTVRTVDSIQIDRVGDEIHFTFSGNGFLYHMVRILMGTLLEVGTGAKKPEDMTAILESGSRECAGPLVPACGLALMEVRYS</sequence>
<dbReference type="InterPro" id="IPR001406">
    <property type="entry name" value="PsdUridine_synth_TruA"/>
</dbReference>
<dbReference type="EC" id="5.4.99.12" evidence="4"/>
<dbReference type="Proteomes" id="UP000094271">
    <property type="component" value="Unassembled WGS sequence"/>
</dbReference>
<comment type="similarity">
    <text evidence="1 4 7">Belongs to the tRNA pseudouridine synthase TruA family.</text>
</comment>
<feature type="binding site" evidence="4 6">
    <location>
        <position position="121"/>
    </location>
    <ligand>
        <name>substrate</name>
    </ligand>
</feature>
<evidence type="ECO:0000256" key="5">
    <source>
        <dbReference type="PIRSR" id="PIRSR001430-1"/>
    </source>
</evidence>
<dbReference type="CDD" id="cd02570">
    <property type="entry name" value="PseudoU_synth_EcTruA"/>
    <property type="match status" value="1"/>
</dbReference>
<comment type="catalytic activity">
    <reaction evidence="4 7">
        <text>uridine(38/39/40) in tRNA = pseudouridine(38/39/40) in tRNA</text>
        <dbReference type="Rhea" id="RHEA:22376"/>
        <dbReference type="Rhea" id="RHEA-COMP:10085"/>
        <dbReference type="Rhea" id="RHEA-COMP:10087"/>
        <dbReference type="ChEBI" id="CHEBI:65314"/>
        <dbReference type="ChEBI" id="CHEBI:65315"/>
        <dbReference type="EC" id="5.4.99.12"/>
    </reaction>
</comment>
<evidence type="ECO:0000256" key="7">
    <source>
        <dbReference type="RuleBase" id="RU003792"/>
    </source>
</evidence>
<evidence type="ECO:0000313" key="13">
    <source>
        <dbReference type="Proteomes" id="UP000094067"/>
    </source>
</evidence>
<evidence type="ECO:0000256" key="8">
    <source>
        <dbReference type="SAM" id="MobiDB-lite"/>
    </source>
</evidence>
<dbReference type="Proteomes" id="UP000094067">
    <property type="component" value="Unassembled WGS sequence"/>
</dbReference>
<comment type="subunit">
    <text evidence="4">Homodimer.</text>
</comment>
<dbReference type="InterPro" id="IPR020095">
    <property type="entry name" value="PsdUridine_synth_TruA_C"/>
</dbReference>
<gene>
    <name evidence="10" type="primary">truA_2</name>
    <name evidence="4" type="synonym">truA</name>
    <name evidence="11" type="ORF">BEI59_12170</name>
    <name evidence="10" type="ORF">BEI61_02207</name>
    <name evidence="12" type="ORF">BEI63_17865</name>
</gene>
<dbReference type="FunFam" id="3.30.70.580:FF:000001">
    <property type="entry name" value="tRNA pseudouridine synthase A"/>
    <property type="match status" value="1"/>
</dbReference>
<dbReference type="EMBL" id="MEHD01000025">
    <property type="protein sequence ID" value="ODR54787.1"/>
    <property type="molecule type" value="Genomic_DNA"/>
</dbReference>
<keyword evidence="3 4" id="KW-0413">Isomerase</keyword>
<dbReference type="GO" id="GO:0160147">
    <property type="term" value="F:tRNA pseudouridine(38-40) synthase activity"/>
    <property type="evidence" value="ECO:0007669"/>
    <property type="project" value="UniProtKB-EC"/>
</dbReference>
<protein>
    <recommendedName>
        <fullName evidence="4">tRNA pseudouridine synthase A</fullName>
        <ecNumber evidence="4">5.4.99.12</ecNumber>
    </recommendedName>
    <alternativeName>
        <fullName evidence="4">tRNA pseudouridine(38-40) synthase</fullName>
    </alternativeName>
    <alternativeName>
        <fullName evidence="4">tRNA pseudouridylate synthase I</fullName>
    </alternativeName>
    <alternativeName>
        <fullName evidence="4">tRNA-uridine isomerase I</fullName>
    </alternativeName>
</protein>
<reference evidence="12 15" key="2">
    <citation type="submission" date="2016-08" db="EMBL/GenBank/DDBJ databases">
        <title>Characterization of Isolates of Eisenbergiella tayi Derived from Blood Cultures, Using Whole Genome Sequencing.</title>
        <authorList>
            <person name="Bernier A.-M."/>
            <person name="Burdz T."/>
            <person name="Wiebe D."/>
            <person name="Bernard K."/>
        </authorList>
    </citation>
    <scope>NUCLEOTIDE SEQUENCE [LARGE SCALE GENOMIC DNA]</scope>
    <source>
        <strain evidence="12 15">NML120146</strain>
    </source>
</reference>
<proteinExistence type="inferred from homology"/>
<evidence type="ECO:0000256" key="1">
    <source>
        <dbReference type="ARBA" id="ARBA00009375"/>
    </source>
</evidence>
<dbReference type="PATRIC" id="fig|1432052.4.peg.2468"/>
<dbReference type="SUPFAM" id="SSF55120">
    <property type="entry name" value="Pseudouridine synthase"/>
    <property type="match status" value="1"/>
</dbReference>
<comment type="caution">
    <text evidence="4">Lacks conserved residue(s) required for the propagation of feature annotation.</text>
</comment>
<evidence type="ECO:0000313" key="11">
    <source>
        <dbReference type="EMBL" id="ODR52246.1"/>
    </source>
</evidence>
<dbReference type="Pfam" id="PF01416">
    <property type="entry name" value="PseudoU_synth_1"/>
    <property type="match status" value="2"/>
</dbReference>
<dbReference type="PANTHER" id="PTHR11142">
    <property type="entry name" value="PSEUDOURIDYLATE SYNTHASE"/>
    <property type="match status" value="1"/>
</dbReference>
<comment type="function">
    <text evidence="4">Formation of pseudouridine at positions 38, 39 and 40 in the anticodon stem and loop of transfer RNAs.</text>
</comment>
<dbReference type="EMBL" id="MEHA01000007">
    <property type="protein sequence ID" value="ODR52246.1"/>
    <property type="molecule type" value="Genomic_DNA"/>
</dbReference>
<dbReference type="GO" id="GO:0003723">
    <property type="term" value="F:RNA binding"/>
    <property type="evidence" value="ECO:0007669"/>
    <property type="project" value="InterPro"/>
</dbReference>
<evidence type="ECO:0000256" key="4">
    <source>
        <dbReference type="HAMAP-Rule" id="MF_00171"/>
    </source>
</evidence>
<feature type="domain" description="Pseudouridine synthase I TruA alpha/beta" evidence="9">
    <location>
        <begin position="154"/>
        <end position="256"/>
    </location>
</feature>
<dbReference type="GO" id="GO:0031119">
    <property type="term" value="P:tRNA pseudouridine synthesis"/>
    <property type="evidence" value="ECO:0007669"/>
    <property type="project" value="UniProtKB-UniRule"/>
</dbReference>
<dbReference type="InterPro" id="IPR020097">
    <property type="entry name" value="PsdUridine_synth_TruA_a/b_dom"/>
</dbReference>
<dbReference type="Proteomes" id="UP000094869">
    <property type="component" value="Unassembled WGS sequence"/>
</dbReference>
<organism evidence="10 13">
    <name type="scientific">Eisenbergiella tayi</name>
    <dbReference type="NCBI Taxonomy" id="1432052"/>
    <lineage>
        <taxon>Bacteria</taxon>
        <taxon>Bacillati</taxon>
        <taxon>Bacillota</taxon>
        <taxon>Clostridia</taxon>
        <taxon>Lachnospirales</taxon>
        <taxon>Lachnospiraceae</taxon>
        <taxon>Eisenbergiella</taxon>
    </lineage>
</organism>
<dbReference type="Gene3D" id="3.30.70.580">
    <property type="entry name" value="Pseudouridine synthase I, catalytic domain, N-terminal subdomain"/>
    <property type="match status" value="1"/>
</dbReference>
<dbReference type="PIRSF" id="PIRSF001430">
    <property type="entry name" value="tRNA_psdUrid_synth"/>
    <property type="match status" value="1"/>
</dbReference>
<evidence type="ECO:0000313" key="10">
    <source>
        <dbReference type="EMBL" id="ODM06317.1"/>
    </source>
</evidence>
<feature type="active site" description="Nucleophile" evidence="4 5">
    <location>
        <position position="63"/>
    </location>
</feature>
<keyword evidence="2 4" id="KW-0819">tRNA processing</keyword>
<dbReference type="AlphaFoldDB" id="A0A1E3ACU1"/>
<feature type="region of interest" description="Disordered" evidence="8">
    <location>
        <begin position="18"/>
        <end position="37"/>
    </location>
</feature>
<dbReference type="RefSeq" id="WP_044971012.1">
    <property type="nucleotide sequence ID" value="NZ_DAWDRA010000043.1"/>
</dbReference>
<evidence type="ECO:0000256" key="2">
    <source>
        <dbReference type="ARBA" id="ARBA00022694"/>
    </source>
</evidence>
<evidence type="ECO:0000256" key="6">
    <source>
        <dbReference type="PIRSR" id="PIRSR001430-2"/>
    </source>
</evidence>
<reference evidence="11 14" key="3">
    <citation type="submission" date="2016-08" db="EMBL/GenBank/DDBJ databases">
        <authorList>
            <person name="Seilhamer J.J."/>
        </authorList>
    </citation>
    <scope>NUCLEOTIDE SEQUENCE [LARGE SCALE GENOMIC DNA]</scope>
    <source>
        <strain evidence="11 14">NML150140-1</strain>
    </source>
</reference>